<evidence type="ECO:0000313" key="2">
    <source>
        <dbReference type="EMBL" id="GMT22165.1"/>
    </source>
</evidence>
<feature type="non-terminal residue" evidence="2">
    <location>
        <position position="1"/>
    </location>
</feature>
<gene>
    <name evidence="2" type="ORF">PFISCL1PPCAC_13462</name>
</gene>
<keyword evidence="1" id="KW-0472">Membrane</keyword>
<protein>
    <recommendedName>
        <fullName evidence="4">G protein-coupled receptor</fullName>
    </recommendedName>
</protein>
<evidence type="ECO:0000313" key="3">
    <source>
        <dbReference type="Proteomes" id="UP001432322"/>
    </source>
</evidence>
<feature type="transmembrane region" description="Helical" evidence="1">
    <location>
        <begin position="35"/>
        <end position="53"/>
    </location>
</feature>
<sequence length="94" mass="10770">YYPIRSARNSAHSDGVSQHGRFRKYSHGDIETSLVMYYIITLHSLVHTILLLATTPAYRRFLAAAATCQFSSDWTQPSKRNASVGWENLRLKLR</sequence>
<evidence type="ECO:0000256" key="1">
    <source>
        <dbReference type="SAM" id="Phobius"/>
    </source>
</evidence>
<proteinExistence type="predicted"/>
<dbReference type="AlphaFoldDB" id="A0AAV5VUG1"/>
<organism evidence="2 3">
    <name type="scientific">Pristionchus fissidentatus</name>
    <dbReference type="NCBI Taxonomy" id="1538716"/>
    <lineage>
        <taxon>Eukaryota</taxon>
        <taxon>Metazoa</taxon>
        <taxon>Ecdysozoa</taxon>
        <taxon>Nematoda</taxon>
        <taxon>Chromadorea</taxon>
        <taxon>Rhabditida</taxon>
        <taxon>Rhabditina</taxon>
        <taxon>Diplogasteromorpha</taxon>
        <taxon>Diplogasteroidea</taxon>
        <taxon>Neodiplogasteridae</taxon>
        <taxon>Pristionchus</taxon>
    </lineage>
</organism>
<feature type="non-terminal residue" evidence="2">
    <location>
        <position position="94"/>
    </location>
</feature>
<dbReference type="Proteomes" id="UP001432322">
    <property type="component" value="Unassembled WGS sequence"/>
</dbReference>
<name>A0AAV5VUG1_9BILA</name>
<accession>A0AAV5VUG1</accession>
<reference evidence="2" key="1">
    <citation type="submission" date="2023-10" db="EMBL/GenBank/DDBJ databases">
        <title>Genome assembly of Pristionchus species.</title>
        <authorList>
            <person name="Yoshida K."/>
            <person name="Sommer R.J."/>
        </authorList>
    </citation>
    <scope>NUCLEOTIDE SEQUENCE</scope>
    <source>
        <strain evidence="2">RS5133</strain>
    </source>
</reference>
<keyword evidence="1" id="KW-1133">Transmembrane helix</keyword>
<comment type="caution">
    <text evidence="2">The sequence shown here is derived from an EMBL/GenBank/DDBJ whole genome shotgun (WGS) entry which is preliminary data.</text>
</comment>
<keyword evidence="3" id="KW-1185">Reference proteome</keyword>
<dbReference type="EMBL" id="BTSY01000004">
    <property type="protein sequence ID" value="GMT22165.1"/>
    <property type="molecule type" value="Genomic_DNA"/>
</dbReference>
<keyword evidence="1" id="KW-0812">Transmembrane</keyword>
<evidence type="ECO:0008006" key="4">
    <source>
        <dbReference type="Google" id="ProtNLM"/>
    </source>
</evidence>